<name>A0ABP7E3N9_9ACTN</name>
<dbReference type="Proteomes" id="UP001499884">
    <property type="component" value="Unassembled WGS sequence"/>
</dbReference>
<evidence type="ECO:0000256" key="2">
    <source>
        <dbReference type="SAM" id="SignalP"/>
    </source>
</evidence>
<evidence type="ECO:0000256" key="1">
    <source>
        <dbReference type="SAM" id="MobiDB-lite"/>
    </source>
</evidence>
<proteinExistence type="predicted"/>
<evidence type="ECO:0000313" key="4">
    <source>
        <dbReference type="Proteomes" id="UP001499884"/>
    </source>
</evidence>
<gene>
    <name evidence="3" type="ORF">GCM10023082_09550</name>
</gene>
<feature type="signal peptide" evidence="2">
    <location>
        <begin position="1"/>
        <end position="27"/>
    </location>
</feature>
<sequence length="160" mass="15803">MPATASRRALLGPAGALAATAALGACAGQPGSGPAAAPRRGGTLGAAFPGFGARQTMAPQVGRLGLNLLADRPRLVDVVPGGRGAVANDMHGKGFAYYPEGVPQRERGGPLGGAPASRGPPAPVRFRSVRAGAPPGACAARGARRPPGRGPRDVARPRGP</sequence>
<comment type="caution">
    <text evidence="3">The sequence shown here is derived from an EMBL/GenBank/DDBJ whole genome shotgun (WGS) entry which is preliminary data.</text>
</comment>
<dbReference type="PROSITE" id="PS51257">
    <property type="entry name" value="PROKAR_LIPOPROTEIN"/>
    <property type="match status" value="1"/>
</dbReference>
<keyword evidence="2" id="KW-0732">Signal</keyword>
<organism evidence="3 4">
    <name type="scientific">Streptomyces tremellae</name>
    <dbReference type="NCBI Taxonomy" id="1124239"/>
    <lineage>
        <taxon>Bacteria</taxon>
        <taxon>Bacillati</taxon>
        <taxon>Actinomycetota</taxon>
        <taxon>Actinomycetes</taxon>
        <taxon>Kitasatosporales</taxon>
        <taxon>Streptomycetaceae</taxon>
        <taxon>Streptomyces</taxon>
    </lineage>
</organism>
<dbReference type="EMBL" id="BAABEP010000003">
    <property type="protein sequence ID" value="GAA3713881.1"/>
    <property type="molecule type" value="Genomic_DNA"/>
</dbReference>
<dbReference type="PROSITE" id="PS51318">
    <property type="entry name" value="TAT"/>
    <property type="match status" value="1"/>
</dbReference>
<feature type="chain" id="PRO_5045116951" evidence="2">
    <location>
        <begin position="28"/>
        <end position="160"/>
    </location>
</feature>
<feature type="compositionally biased region" description="Low complexity" evidence="1">
    <location>
        <begin position="130"/>
        <end position="141"/>
    </location>
</feature>
<feature type="region of interest" description="Disordered" evidence="1">
    <location>
        <begin position="97"/>
        <end position="160"/>
    </location>
</feature>
<accession>A0ABP7E3N9</accession>
<keyword evidence="4" id="KW-1185">Reference proteome</keyword>
<feature type="compositionally biased region" description="Basic and acidic residues" evidence="1">
    <location>
        <begin position="150"/>
        <end position="160"/>
    </location>
</feature>
<protein>
    <submittedName>
        <fullName evidence="3">Uncharacterized protein</fullName>
    </submittedName>
</protein>
<dbReference type="RefSeq" id="WP_345641671.1">
    <property type="nucleotide sequence ID" value="NZ_BAABEP010000003.1"/>
</dbReference>
<dbReference type="InterPro" id="IPR006311">
    <property type="entry name" value="TAT_signal"/>
</dbReference>
<reference evidence="4" key="1">
    <citation type="journal article" date="2019" name="Int. J. Syst. Evol. Microbiol.">
        <title>The Global Catalogue of Microorganisms (GCM) 10K type strain sequencing project: providing services to taxonomists for standard genome sequencing and annotation.</title>
        <authorList>
            <consortium name="The Broad Institute Genomics Platform"/>
            <consortium name="The Broad Institute Genome Sequencing Center for Infectious Disease"/>
            <person name="Wu L."/>
            <person name="Ma J."/>
        </authorList>
    </citation>
    <scope>NUCLEOTIDE SEQUENCE [LARGE SCALE GENOMIC DNA]</scope>
    <source>
        <strain evidence="4">JCM 30846</strain>
    </source>
</reference>
<evidence type="ECO:0000313" key="3">
    <source>
        <dbReference type="EMBL" id="GAA3713881.1"/>
    </source>
</evidence>